<gene>
    <name evidence="2" type="ORF">ElyMa_000585900</name>
</gene>
<accession>A0AAV4G6E2</accession>
<organism evidence="2 3">
    <name type="scientific">Elysia marginata</name>
    <dbReference type="NCBI Taxonomy" id="1093978"/>
    <lineage>
        <taxon>Eukaryota</taxon>
        <taxon>Metazoa</taxon>
        <taxon>Spiralia</taxon>
        <taxon>Lophotrochozoa</taxon>
        <taxon>Mollusca</taxon>
        <taxon>Gastropoda</taxon>
        <taxon>Heterobranchia</taxon>
        <taxon>Euthyneura</taxon>
        <taxon>Panpulmonata</taxon>
        <taxon>Sacoglossa</taxon>
        <taxon>Placobranchoidea</taxon>
        <taxon>Plakobranchidae</taxon>
        <taxon>Elysia</taxon>
    </lineage>
</organism>
<dbReference type="EMBL" id="BMAT01001143">
    <property type="protein sequence ID" value="GFR80625.1"/>
    <property type="molecule type" value="Genomic_DNA"/>
</dbReference>
<protein>
    <submittedName>
        <fullName evidence="2">Uncharacterized protein</fullName>
    </submittedName>
</protein>
<evidence type="ECO:0000313" key="3">
    <source>
        <dbReference type="Proteomes" id="UP000762676"/>
    </source>
</evidence>
<evidence type="ECO:0000256" key="1">
    <source>
        <dbReference type="SAM" id="MobiDB-lite"/>
    </source>
</evidence>
<name>A0AAV4G6E2_9GAST</name>
<proteinExistence type="predicted"/>
<reference evidence="2 3" key="1">
    <citation type="journal article" date="2021" name="Elife">
        <title>Chloroplast acquisition without the gene transfer in kleptoplastic sea slugs, Plakobranchus ocellatus.</title>
        <authorList>
            <person name="Maeda T."/>
            <person name="Takahashi S."/>
            <person name="Yoshida T."/>
            <person name="Shimamura S."/>
            <person name="Takaki Y."/>
            <person name="Nagai Y."/>
            <person name="Toyoda A."/>
            <person name="Suzuki Y."/>
            <person name="Arimoto A."/>
            <person name="Ishii H."/>
            <person name="Satoh N."/>
            <person name="Nishiyama T."/>
            <person name="Hasebe M."/>
            <person name="Maruyama T."/>
            <person name="Minagawa J."/>
            <person name="Obokata J."/>
            <person name="Shigenobu S."/>
        </authorList>
    </citation>
    <scope>NUCLEOTIDE SEQUENCE [LARGE SCALE GENOMIC DNA]</scope>
</reference>
<evidence type="ECO:0000313" key="2">
    <source>
        <dbReference type="EMBL" id="GFR80625.1"/>
    </source>
</evidence>
<dbReference type="Proteomes" id="UP000762676">
    <property type="component" value="Unassembled WGS sequence"/>
</dbReference>
<dbReference type="AlphaFoldDB" id="A0AAV4G6E2"/>
<comment type="caution">
    <text evidence="2">The sequence shown here is derived from an EMBL/GenBank/DDBJ whole genome shotgun (WGS) entry which is preliminary data.</text>
</comment>
<keyword evidence="3" id="KW-1185">Reference proteome</keyword>
<feature type="region of interest" description="Disordered" evidence="1">
    <location>
        <begin position="72"/>
        <end position="94"/>
    </location>
</feature>
<sequence>MALTRGRLMVQLALKHQTPSSSSELPEELGKDSKTKVKDWLQRHHEAVSSDFCDDTDKGIILCLIISRKPRKRPSHSTESETQQTSSKIKTFKKPYESIPSSICGSPPAPVLEVFCASTGPSNDGNFKRLTAKTKNSIDLPEDFSFVPNERQEKATGTVYSSAPTPMTVCHENVGKPKGRSNAVNFQR</sequence>